<dbReference type="STRING" id="555778.Hneap_1624"/>
<evidence type="ECO:0000313" key="2">
    <source>
        <dbReference type="Proteomes" id="UP000009102"/>
    </source>
</evidence>
<dbReference type="HOGENOM" id="CLU_3118468_0_0_6"/>
<name>D0L179_HALNC</name>
<evidence type="ECO:0000313" key="1">
    <source>
        <dbReference type="EMBL" id="ACX96452.1"/>
    </source>
</evidence>
<accession>D0L179</accession>
<dbReference type="Proteomes" id="UP000009102">
    <property type="component" value="Chromosome"/>
</dbReference>
<sequence length="50" mass="5687">MPLFYRPAWAVIMSNKLVKKIIQQAGQVAGRDVVLNVNIYIIQNTADEKK</sequence>
<dbReference type="AlphaFoldDB" id="D0L179"/>
<dbReference type="KEGG" id="hna:Hneap_1624"/>
<reference evidence="1 2" key="1">
    <citation type="submission" date="2009-10" db="EMBL/GenBank/DDBJ databases">
        <title>Complete sequence of Halothiobacillus neapolitanus c2.</title>
        <authorList>
            <consortium name="US DOE Joint Genome Institute"/>
            <person name="Lucas S."/>
            <person name="Copeland A."/>
            <person name="Lapidus A."/>
            <person name="Glavina del Rio T."/>
            <person name="Tice H."/>
            <person name="Bruce D."/>
            <person name="Goodwin L."/>
            <person name="Pitluck S."/>
            <person name="Davenport K."/>
            <person name="Brettin T."/>
            <person name="Detter J.C."/>
            <person name="Han C."/>
            <person name="Tapia R."/>
            <person name="Larimer F."/>
            <person name="Land M."/>
            <person name="Hauser L."/>
            <person name="Kyrpides N."/>
            <person name="Mikhailova N."/>
            <person name="Kerfeld C."/>
            <person name="Cannon G."/>
            <person name="Heinhort S."/>
        </authorList>
    </citation>
    <scope>NUCLEOTIDE SEQUENCE [LARGE SCALE GENOMIC DNA]</scope>
    <source>
        <strain evidence="2">ATCC 23641 / c2</strain>
    </source>
</reference>
<proteinExistence type="predicted"/>
<protein>
    <submittedName>
        <fullName evidence="1">Uncharacterized protein</fullName>
    </submittedName>
</protein>
<gene>
    <name evidence="1" type="ordered locus">Hneap_1624</name>
</gene>
<organism evidence="1 2">
    <name type="scientific">Halothiobacillus neapolitanus (strain ATCC 23641 / DSM 15147 / CIP 104769 / NCIMB 8539 / c2)</name>
    <name type="common">Thiobacillus neapolitanus</name>
    <dbReference type="NCBI Taxonomy" id="555778"/>
    <lineage>
        <taxon>Bacteria</taxon>
        <taxon>Pseudomonadati</taxon>
        <taxon>Pseudomonadota</taxon>
        <taxon>Gammaproteobacteria</taxon>
        <taxon>Chromatiales</taxon>
        <taxon>Halothiobacillaceae</taxon>
        <taxon>Halothiobacillus</taxon>
    </lineage>
</organism>
<dbReference type="EMBL" id="CP001801">
    <property type="protein sequence ID" value="ACX96452.1"/>
    <property type="molecule type" value="Genomic_DNA"/>
</dbReference>
<keyword evidence="2" id="KW-1185">Reference proteome</keyword>